<keyword evidence="2 5" id="KW-0812">Transmembrane</keyword>
<dbReference type="Pfam" id="PF01943">
    <property type="entry name" value="Polysacc_synt"/>
    <property type="match status" value="1"/>
</dbReference>
<dbReference type="InterPro" id="IPR052556">
    <property type="entry name" value="PolySynth_Transporter"/>
</dbReference>
<dbReference type="EMBL" id="AZEG01000023">
    <property type="protein sequence ID" value="KRL36677.1"/>
    <property type="molecule type" value="Genomic_DNA"/>
</dbReference>
<evidence type="ECO:0000313" key="7">
    <source>
        <dbReference type="Proteomes" id="UP000051155"/>
    </source>
</evidence>
<accession>A0A0R1Q322</accession>
<feature type="transmembrane region" description="Helical" evidence="5">
    <location>
        <begin position="437"/>
        <end position="458"/>
    </location>
</feature>
<evidence type="ECO:0000256" key="1">
    <source>
        <dbReference type="ARBA" id="ARBA00004141"/>
    </source>
</evidence>
<feature type="transmembrane region" description="Helical" evidence="5">
    <location>
        <begin position="165"/>
        <end position="187"/>
    </location>
</feature>
<dbReference type="GO" id="GO:0016020">
    <property type="term" value="C:membrane"/>
    <property type="evidence" value="ECO:0007669"/>
    <property type="project" value="UniProtKB-SubCell"/>
</dbReference>
<dbReference type="OrthoDB" id="9815702at2"/>
<feature type="transmembrane region" description="Helical" evidence="5">
    <location>
        <begin position="41"/>
        <end position="62"/>
    </location>
</feature>
<dbReference type="PATRIC" id="fig|1423812.3.peg.1214"/>
<sequence>MKLFKNFLYNLMYQIFTLIVPLVTIPYISRVLGPRGIGVNTFTTSVSQYFVLLATLGITTYGQREIAYFRKDKKKLSQIFWEIEFLSIITSVISLVLFLFFILFVFGDYKQYYFLQTILIFSCAADVSWFFNGLEKFKVTVLRNFIFKILSVIMIFLFVKKYSDLSIYIFIVSCSTFLGNLSLWTYLKGYLCKVNFTNMNIMRHLRPTLLLFLPQVAINIYVFLNKIMLGSMSSVEEAGFFDSSDKIVRMCLTLITALTTVMMPRVANAYANGDNSSIKTYLKMGFGIAIMFSIPIFFGLESIAAGFIPWFFGKNFLKVVPVIYIELFAIIPIAFSQILGIQYLVPIGKTKQYSIAIVLGAIVNLLCNIPLIYFYSAIGTAIATVISETCITLFEFLYVSKNVSVISLFDEAWKPFFAGLIMFITVKFFNYNLETNIINLFIEIFIGGIIYIAVLLLLRYSTLVKIKNTLLAKK</sequence>
<reference evidence="6 7" key="1">
    <citation type="journal article" date="2015" name="Genome Announc.">
        <title>Expanding the biotechnology potential of lactobacilli through comparative genomics of 213 strains and associated genera.</title>
        <authorList>
            <person name="Sun Z."/>
            <person name="Harris H.M."/>
            <person name="McCann A."/>
            <person name="Guo C."/>
            <person name="Argimon S."/>
            <person name="Zhang W."/>
            <person name="Yang X."/>
            <person name="Jeffery I.B."/>
            <person name="Cooney J.C."/>
            <person name="Kagawa T.F."/>
            <person name="Liu W."/>
            <person name="Song Y."/>
            <person name="Salvetti E."/>
            <person name="Wrobel A."/>
            <person name="Rasinkangas P."/>
            <person name="Parkhill J."/>
            <person name="Rea M.C."/>
            <person name="O'Sullivan O."/>
            <person name="Ritari J."/>
            <person name="Douillard F.P."/>
            <person name="Paul Ross R."/>
            <person name="Yang R."/>
            <person name="Briner A.E."/>
            <person name="Felis G.E."/>
            <person name="de Vos W.M."/>
            <person name="Barrangou R."/>
            <person name="Klaenhammer T.R."/>
            <person name="Caufield P.W."/>
            <person name="Cui Y."/>
            <person name="Zhang H."/>
            <person name="O'Toole P.W."/>
        </authorList>
    </citation>
    <scope>NUCLEOTIDE SEQUENCE [LARGE SCALE GENOMIC DNA]</scope>
    <source>
        <strain evidence="6 7">DSM 19971</strain>
    </source>
</reference>
<feature type="transmembrane region" description="Helical" evidence="5">
    <location>
        <begin position="112"/>
        <end position="134"/>
    </location>
</feature>
<feature type="transmembrane region" description="Helical" evidence="5">
    <location>
        <begin position="141"/>
        <end position="159"/>
    </location>
</feature>
<evidence type="ECO:0000256" key="4">
    <source>
        <dbReference type="ARBA" id="ARBA00023136"/>
    </source>
</evidence>
<feature type="transmembrane region" description="Helical" evidence="5">
    <location>
        <begin position="319"/>
        <end position="341"/>
    </location>
</feature>
<keyword evidence="7" id="KW-1185">Reference proteome</keyword>
<evidence type="ECO:0000256" key="3">
    <source>
        <dbReference type="ARBA" id="ARBA00022989"/>
    </source>
</evidence>
<dbReference type="Proteomes" id="UP000051155">
    <property type="component" value="Unassembled WGS sequence"/>
</dbReference>
<evidence type="ECO:0000256" key="2">
    <source>
        <dbReference type="ARBA" id="ARBA00022692"/>
    </source>
</evidence>
<feature type="transmembrane region" description="Helical" evidence="5">
    <location>
        <begin position="412"/>
        <end position="431"/>
    </location>
</feature>
<name>A0A0R1Q322_9LACO</name>
<dbReference type="STRING" id="1423812.FD20_GL001140"/>
<dbReference type="PANTHER" id="PTHR43424">
    <property type="entry name" value="LOCUS PUTATIVE PROTEIN 1-RELATED"/>
    <property type="match status" value="1"/>
</dbReference>
<comment type="subcellular location">
    <subcellularLocation>
        <location evidence="1">Membrane</location>
        <topology evidence="1">Multi-pass membrane protein</topology>
    </subcellularLocation>
</comment>
<dbReference type="InterPro" id="IPR002797">
    <property type="entry name" value="Polysacc_synth"/>
</dbReference>
<feature type="transmembrane region" description="Helical" evidence="5">
    <location>
        <begin position="208"/>
        <end position="227"/>
    </location>
</feature>
<evidence type="ECO:0000256" key="5">
    <source>
        <dbReference type="SAM" id="Phobius"/>
    </source>
</evidence>
<proteinExistence type="predicted"/>
<feature type="transmembrane region" description="Helical" evidence="5">
    <location>
        <begin position="381"/>
        <end position="400"/>
    </location>
</feature>
<organism evidence="6 7">
    <name type="scientific">Liquorilactobacillus uvarum DSM 19971</name>
    <dbReference type="NCBI Taxonomy" id="1423812"/>
    <lineage>
        <taxon>Bacteria</taxon>
        <taxon>Bacillati</taxon>
        <taxon>Bacillota</taxon>
        <taxon>Bacilli</taxon>
        <taxon>Lactobacillales</taxon>
        <taxon>Lactobacillaceae</taxon>
        <taxon>Liquorilactobacillus</taxon>
    </lineage>
</organism>
<feature type="transmembrane region" description="Helical" evidence="5">
    <location>
        <begin position="353"/>
        <end position="375"/>
    </location>
</feature>
<protein>
    <submittedName>
        <fullName evidence="6">PST family polysaccharide transporter</fullName>
    </submittedName>
</protein>
<feature type="transmembrane region" description="Helical" evidence="5">
    <location>
        <begin position="7"/>
        <end position="29"/>
    </location>
</feature>
<dbReference type="RefSeq" id="WP_057738104.1">
    <property type="nucleotide sequence ID" value="NZ_AZEG01000023.1"/>
</dbReference>
<keyword evidence="4 5" id="KW-0472">Membrane</keyword>
<gene>
    <name evidence="6" type="ORF">FD20_GL001140</name>
</gene>
<dbReference type="PANTHER" id="PTHR43424:SF1">
    <property type="entry name" value="LOCUS PUTATIVE PROTEIN 1-RELATED"/>
    <property type="match status" value="1"/>
</dbReference>
<evidence type="ECO:0000313" key="6">
    <source>
        <dbReference type="EMBL" id="KRL36677.1"/>
    </source>
</evidence>
<dbReference type="AlphaFoldDB" id="A0A0R1Q322"/>
<feature type="transmembrane region" description="Helical" evidence="5">
    <location>
        <begin position="288"/>
        <end position="313"/>
    </location>
</feature>
<feature type="transmembrane region" description="Helical" evidence="5">
    <location>
        <begin position="83"/>
        <end position="106"/>
    </location>
</feature>
<feature type="transmembrane region" description="Helical" evidence="5">
    <location>
        <begin position="247"/>
        <end position="267"/>
    </location>
</feature>
<comment type="caution">
    <text evidence="6">The sequence shown here is derived from an EMBL/GenBank/DDBJ whole genome shotgun (WGS) entry which is preliminary data.</text>
</comment>
<keyword evidence="3 5" id="KW-1133">Transmembrane helix</keyword>
<dbReference type="CDD" id="cd13128">
    <property type="entry name" value="MATE_Wzx_like"/>
    <property type="match status" value="1"/>
</dbReference>